<proteinExistence type="predicted"/>
<dbReference type="RefSeq" id="WP_025229577.1">
    <property type="nucleotide sequence ID" value="NZ_CP007139.1"/>
</dbReference>
<evidence type="ECO:0000313" key="1">
    <source>
        <dbReference type="EMBL" id="AIE86457.1"/>
    </source>
</evidence>
<sequence>MKHVQSYAAAFLALALIGCGGSSDNRSSGGDPLAGLSTPRIEAIVRVERASLMHPDQFSDEQLLDPTNQAVFNDLIPSAKTVFGFQDPLNFQTGENFVFQLAAYRSDGSRVVLPATFTSSDTAGTFGVIASNTGTFNASNQATNVSQTVRAQYNGVEYQTQYAVKERQARIVGSVKLDGGNAPANVILQFYNVDGLVVGTVNTATNGTYRASVPQGAVSFTVVGNSVPDSVYRVFTYEGLVFEDSNPGCKAPLPALSIGTQQLSDITLTTRVPGDAGPTPTGCGG</sequence>
<dbReference type="AlphaFoldDB" id="A0A068NSX8"/>
<organism evidence="1 2">
    <name type="scientific">Fimbriimonas ginsengisoli Gsoil 348</name>
    <dbReference type="NCBI Taxonomy" id="661478"/>
    <lineage>
        <taxon>Bacteria</taxon>
        <taxon>Bacillati</taxon>
        <taxon>Armatimonadota</taxon>
        <taxon>Fimbriimonadia</taxon>
        <taxon>Fimbriimonadales</taxon>
        <taxon>Fimbriimonadaceae</taxon>
        <taxon>Fimbriimonas</taxon>
    </lineage>
</organism>
<accession>A0A068NSX8</accession>
<name>A0A068NSX8_FIMGI</name>
<dbReference type="KEGG" id="fgi:OP10G_3089"/>
<dbReference type="Proteomes" id="UP000027982">
    <property type="component" value="Chromosome"/>
</dbReference>
<keyword evidence="2" id="KW-1185">Reference proteome</keyword>
<evidence type="ECO:0008006" key="3">
    <source>
        <dbReference type="Google" id="ProtNLM"/>
    </source>
</evidence>
<protein>
    <recommendedName>
        <fullName evidence="3">Lipoprotein</fullName>
    </recommendedName>
</protein>
<dbReference type="PROSITE" id="PS51257">
    <property type="entry name" value="PROKAR_LIPOPROTEIN"/>
    <property type="match status" value="1"/>
</dbReference>
<dbReference type="HOGENOM" id="CLU_975734_0_0_0"/>
<gene>
    <name evidence="1" type="ORF">OP10G_3089</name>
</gene>
<evidence type="ECO:0000313" key="2">
    <source>
        <dbReference type="Proteomes" id="UP000027982"/>
    </source>
</evidence>
<reference evidence="1 2" key="1">
    <citation type="journal article" date="2014" name="PLoS ONE">
        <title>The first complete genome sequence of the class fimbriimonadia in the phylum armatimonadetes.</title>
        <authorList>
            <person name="Hu Z.Y."/>
            <person name="Wang Y.Z."/>
            <person name="Im W.T."/>
            <person name="Wang S.Y."/>
            <person name="Zhao G.P."/>
            <person name="Zheng H.J."/>
            <person name="Quan Z.X."/>
        </authorList>
    </citation>
    <scope>NUCLEOTIDE SEQUENCE [LARGE SCALE GENOMIC DNA]</scope>
    <source>
        <strain evidence="1">Gsoil 348</strain>
    </source>
</reference>
<dbReference type="STRING" id="661478.OP10G_3089"/>
<dbReference type="EMBL" id="CP007139">
    <property type="protein sequence ID" value="AIE86457.1"/>
    <property type="molecule type" value="Genomic_DNA"/>
</dbReference>